<accession>A0A087UK93</accession>
<dbReference type="GO" id="GO:0005886">
    <property type="term" value="C:plasma membrane"/>
    <property type="evidence" value="ECO:0007669"/>
    <property type="project" value="InterPro"/>
</dbReference>
<organism evidence="3 4">
    <name type="scientific">Stegodyphus mimosarum</name>
    <name type="common">African social velvet spider</name>
    <dbReference type="NCBI Taxonomy" id="407821"/>
    <lineage>
        <taxon>Eukaryota</taxon>
        <taxon>Metazoa</taxon>
        <taxon>Ecdysozoa</taxon>
        <taxon>Arthropoda</taxon>
        <taxon>Chelicerata</taxon>
        <taxon>Arachnida</taxon>
        <taxon>Araneae</taxon>
        <taxon>Araneomorphae</taxon>
        <taxon>Entelegynae</taxon>
        <taxon>Eresoidea</taxon>
        <taxon>Eresidae</taxon>
        <taxon>Stegodyphus</taxon>
    </lineage>
</organism>
<dbReference type="OrthoDB" id="5831905at2759"/>
<feature type="non-terminal residue" evidence="3">
    <location>
        <position position="230"/>
    </location>
</feature>
<feature type="compositionally biased region" description="Basic and acidic residues" evidence="1">
    <location>
        <begin position="212"/>
        <end position="230"/>
    </location>
</feature>
<dbReference type="EMBL" id="KK120212">
    <property type="protein sequence ID" value="KFM77782.1"/>
    <property type="molecule type" value="Genomic_DNA"/>
</dbReference>
<dbReference type="AlphaFoldDB" id="A0A087UK93"/>
<dbReference type="PANTHER" id="PTHR23302:SF43">
    <property type="entry name" value="TMC DOMAIN-CONTAINING PROTEIN"/>
    <property type="match status" value="1"/>
</dbReference>
<feature type="region of interest" description="Disordered" evidence="1">
    <location>
        <begin position="187"/>
        <end position="230"/>
    </location>
</feature>
<feature type="transmembrane region" description="Helical" evidence="2">
    <location>
        <begin position="31"/>
        <end position="54"/>
    </location>
</feature>
<dbReference type="InterPro" id="IPR038900">
    <property type="entry name" value="TMC"/>
</dbReference>
<sequence length="230" mass="26392">MCGPFKDFDKTGDLIRNIFFKKGEEYHASEIIKYISSPGVMFAVFCALCVVVYYMRAQAKAHISVVKKIREQLIMEGKDKAFLLRLFDEAFSQSEEILRKNVNLGQKESHNPCSPQNGISQEVIVNQLYSDYERPAGSPPPKNFSPGYIPANVPVNQSSLVESDHRYQKENSISPNGQSFSRTFAFPEEDIPHHKRRGPPYPSHEPGFRYLRQGERIPEREPKERISEPR</sequence>
<evidence type="ECO:0000256" key="1">
    <source>
        <dbReference type="SAM" id="MobiDB-lite"/>
    </source>
</evidence>
<keyword evidence="2" id="KW-0472">Membrane</keyword>
<dbReference type="PANTHER" id="PTHR23302">
    <property type="entry name" value="TRANSMEMBRANE CHANNEL-RELATED"/>
    <property type="match status" value="1"/>
</dbReference>
<keyword evidence="4" id="KW-1185">Reference proteome</keyword>
<reference evidence="3 4" key="1">
    <citation type="submission" date="2013-11" db="EMBL/GenBank/DDBJ databases">
        <title>Genome sequencing of Stegodyphus mimosarum.</title>
        <authorList>
            <person name="Bechsgaard J."/>
        </authorList>
    </citation>
    <scope>NUCLEOTIDE SEQUENCE [LARGE SCALE GENOMIC DNA]</scope>
</reference>
<gene>
    <name evidence="3" type="ORF">X975_01000</name>
</gene>
<evidence type="ECO:0000256" key="2">
    <source>
        <dbReference type="SAM" id="Phobius"/>
    </source>
</evidence>
<evidence type="ECO:0000313" key="3">
    <source>
        <dbReference type="EMBL" id="KFM77782.1"/>
    </source>
</evidence>
<evidence type="ECO:0000313" key="4">
    <source>
        <dbReference type="Proteomes" id="UP000054359"/>
    </source>
</evidence>
<name>A0A087UK93_STEMI</name>
<dbReference type="STRING" id="407821.A0A087UK93"/>
<keyword evidence="2 3" id="KW-0812">Transmembrane</keyword>
<dbReference type="GO" id="GO:0008381">
    <property type="term" value="F:mechanosensitive monoatomic ion channel activity"/>
    <property type="evidence" value="ECO:0007669"/>
    <property type="project" value="TreeGrafter"/>
</dbReference>
<dbReference type="Proteomes" id="UP000054359">
    <property type="component" value="Unassembled WGS sequence"/>
</dbReference>
<protein>
    <submittedName>
        <fullName evidence="3">Transmembrane channel-like protein 7</fullName>
    </submittedName>
</protein>
<proteinExistence type="predicted"/>
<keyword evidence="2" id="KW-1133">Transmembrane helix</keyword>